<dbReference type="Gene3D" id="3.20.20.80">
    <property type="entry name" value="Glycosidases"/>
    <property type="match status" value="1"/>
</dbReference>
<dbReference type="EMBL" id="LVVM01002847">
    <property type="protein sequence ID" value="OJA15839.1"/>
    <property type="molecule type" value="Genomic_DNA"/>
</dbReference>
<dbReference type="OrthoDB" id="428480at2759"/>
<evidence type="ECO:0000313" key="2">
    <source>
        <dbReference type="Proteomes" id="UP000183567"/>
    </source>
</evidence>
<gene>
    <name evidence="1" type="ORF">AZE42_12469</name>
</gene>
<comment type="caution">
    <text evidence="1">The sequence shown here is derived from an EMBL/GenBank/DDBJ whole genome shotgun (WGS) entry which is preliminary data.</text>
</comment>
<proteinExistence type="predicted"/>
<organism evidence="1 2">
    <name type="scientific">Rhizopogon vesiculosus</name>
    <dbReference type="NCBI Taxonomy" id="180088"/>
    <lineage>
        <taxon>Eukaryota</taxon>
        <taxon>Fungi</taxon>
        <taxon>Dikarya</taxon>
        <taxon>Basidiomycota</taxon>
        <taxon>Agaricomycotina</taxon>
        <taxon>Agaricomycetes</taxon>
        <taxon>Agaricomycetidae</taxon>
        <taxon>Boletales</taxon>
        <taxon>Suillineae</taxon>
        <taxon>Rhizopogonaceae</taxon>
        <taxon>Rhizopogon</taxon>
    </lineage>
</organism>
<evidence type="ECO:0000313" key="1">
    <source>
        <dbReference type="EMBL" id="OJA15839.1"/>
    </source>
</evidence>
<protein>
    <submittedName>
        <fullName evidence="1">Uncharacterized protein</fullName>
    </submittedName>
</protein>
<sequence length="66" mass="7587">MGLRGSRTRVRTTYVSKQPTGAALNVTEALPRLQDVRYRMVQRGLNPIRLQPKWCALRPNECDLYA</sequence>
<name>A0A1J8Q595_9AGAM</name>
<keyword evidence="2" id="KW-1185">Reference proteome</keyword>
<dbReference type="STRING" id="180088.A0A1J8Q595"/>
<dbReference type="Proteomes" id="UP000183567">
    <property type="component" value="Unassembled WGS sequence"/>
</dbReference>
<reference evidence="1 2" key="1">
    <citation type="submission" date="2016-03" db="EMBL/GenBank/DDBJ databases">
        <title>Comparative genomics of the ectomycorrhizal sister species Rhizopogon vinicolor and Rhizopogon vesiculosus (Basidiomycota: Boletales) reveals a divergence of the mating type B locus.</title>
        <authorList>
            <person name="Mujic A.B."/>
            <person name="Kuo A."/>
            <person name="Tritt A."/>
            <person name="Lipzen A."/>
            <person name="Chen C."/>
            <person name="Johnson J."/>
            <person name="Sharma A."/>
            <person name="Barry K."/>
            <person name="Grigoriev I.V."/>
            <person name="Spatafora J.W."/>
        </authorList>
    </citation>
    <scope>NUCLEOTIDE SEQUENCE [LARGE SCALE GENOMIC DNA]</scope>
    <source>
        <strain evidence="1 2">AM-OR11-056</strain>
    </source>
</reference>
<accession>A0A1J8Q595</accession>
<dbReference type="AlphaFoldDB" id="A0A1J8Q595"/>